<proteinExistence type="predicted"/>
<dbReference type="InterPro" id="IPR014710">
    <property type="entry name" value="RmlC-like_jellyroll"/>
</dbReference>
<gene>
    <name evidence="1" type="ORF">GCM10011491_17370</name>
</gene>
<name>A0A916S9M1_9HYPH</name>
<dbReference type="SUPFAM" id="SSF51182">
    <property type="entry name" value="RmlC-like cupins"/>
    <property type="match status" value="1"/>
</dbReference>
<dbReference type="PANTHER" id="PTHR36448">
    <property type="entry name" value="BLR7373 PROTEIN"/>
    <property type="match status" value="1"/>
</dbReference>
<dbReference type="CDD" id="cd02219">
    <property type="entry name" value="cupin_YjlB-like"/>
    <property type="match status" value="1"/>
</dbReference>
<reference evidence="1" key="2">
    <citation type="submission" date="2020-09" db="EMBL/GenBank/DDBJ databases">
        <authorList>
            <person name="Sun Q."/>
            <person name="Zhou Y."/>
        </authorList>
    </citation>
    <scope>NUCLEOTIDE SEQUENCE</scope>
    <source>
        <strain evidence="1">CGMCC 1.15082</strain>
    </source>
</reference>
<dbReference type="InterPro" id="IPR014500">
    <property type="entry name" value="UCP019307_cupin"/>
</dbReference>
<protein>
    <recommendedName>
        <fullName evidence="3">Cupin domain-containing protein</fullName>
    </recommendedName>
</protein>
<dbReference type="EMBL" id="BMHH01000005">
    <property type="protein sequence ID" value="GGA90007.1"/>
    <property type="molecule type" value="Genomic_DNA"/>
</dbReference>
<dbReference type="Proteomes" id="UP000646478">
    <property type="component" value="Unassembled WGS sequence"/>
</dbReference>
<dbReference type="AlphaFoldDB" id="A0A916S9M1"/>
<dbReference type="InterPro" id="IPR011051">
    <property type="entry name" value="RmlC_Cupin_sf"/>
</dbReference>
<evidence type="ECO:0000313" key="1">
    <source>
        <dbReference type="EMBL" id="GGA90007.1"/>
    </source>
</evidence>
<organism evidence="1 2">
    <name type="scientific">Brucella endophytica</name>
    <dbReference type="NCBI Taxonomy" id="1963359"/>
    <lineage>
        <taxon>Bacteria</taxon>
        <taxon>Pseudomonadati</taxon>
        <taxon>Pseudomonadota</taxon>
        <taxon>Alphaproteobacteria</taxon>
        <taxon>Hyphomicrobiales</taxon>
        <taxon>Brucellaceae</taxon>
        <taxon>Brucella/Ochrobactrum group</taxon>
        <taxon>Brucella</taxon>
    </lineage>
</organism>
<sequence length="167" mass="18194">MERFMTPETYLFEASDEIPNNSRLPVLYYRGGVKPQGDAASHIEALFLRNGWTGTWRNGVFSYHHYHTEGHEVLGVASGWARLLIGGRGGKEMKVQAGDIIILPAGTGHCSVEAGDDFLVVGAYPPGQRAEQDLAKIARLPLPSSDPLQGENGPLVTIWQRAVAPQT</sequence>
<accession>A0A916S9M1</accession>
<evidence type="ECO:0008006" key="3">
    <source>
        <dbReference type="Google" id="ProtNLM"/>
    </source>
</evidence>
<evidence type="ECO:0000313" key="2">
    <source>
        <dbReference type="Proteomes" id="UP000646478"/>
    </source>
</evidence>
<dbReference type="PANTHER" id="PTHR36448:SF2">
    <property type="entry name" value="CUPIN TYPE-1 DOMAIN-CONTAINING PROTEIN"/>
    <property type="match status" value="1"/>
</dbReference>
<comment type="caution">
    <text evidence="1">The sequence shown here is derived from an EMBL/GenBank/DDBJ whole genome shotgun (WGS) entry which is preliminary data.</text>
</comment>
<dbReference type="InterPro" id="IPR047121">
    <property type="entry name" value="YjiB-like"/>
</dbReference>
<keyword evidence="2" id="KW-1185">Reference proteome</keyword>
<reference evidence="1" key="1">
    <citation type="journal article" date="2014" name="Int. J. Syst. Evol. Microbiol.">
        <title>Complete genome sequence of Corynebacterium casei LMG S-19264T (=DSM 44701T), isolated from a smear-ripened cheese.</title>
        <authorList>
            <consortium name="US DOE Joint Genome Institute (JGI-PGF)"/>
            <person name="Walter F."/>
            <person name="Albersmeier A."/>
            <person name="Kalinowski J."/>
            <person name="Ruckert C."/>
        </authorList>
    </citation>
    <scope>NUCLEOTIDE SEQUENCE</scope>
    <source>
        <strain evidence="1">CGMCC 1.15082</strain>
    </source>
</reference>
<dbReference type="Gene3D" id="2.60.120.10">
    <property type="entry name" value="Jelly Rolls"/>
    <property type="match status" value="1"/>
</dbReference>
<dbReference type="PIRSF" id="PIRSF019307">
    <property type="entry name" value="UCP019307"/>
    <property type="match status" value="1"/>
</dbReference>